<proteinExistence type="predicted"/>
<sequence>MPAEVIHRIPTRGCIVFIYIITLLMVVPGVLLLLDANHRHNVMKQRREHYCLTQCITNTTNEDKSMALMVHAYISLPIQCADRLISSTATSDNKTFVDVSLLIGRWQDMKFARLDSTWTQLHDVDFFKQNFTFQCWAPRNINQTSDNRGPSHVTVSRPGLEWSTAVEFALSITLCGLPVSMFFMHVMWLVLFQKKTMQDMEEKFLLYQSEPVDVAMQRASNHHEWITKSGFVLLFFLAAKTIIYAPYGISCSVAVALLALFNSKADVLFLKTKRQSFIVGSYLFLSTVAYMLLAAWPILLIYINVDDRNSKSIALCIQSGLLLIFALSFLGKVMAHWRRIYFLLSHHKFEPHTIVFKDNSDTDIKWYRSTVFLCALQISLAAFINTLLLSYTGQLRGSYSWFIAGGAATGVCAVHDSRAFRVVAILVNIALSVVSVVSSAVQSHSWYEHFVLAINAVVALFVTGVFIRELARGNKRE</sequence>
<feature type="transmembrane region" description="Helical" evidence="1">
    <location>
        <begin position="231"/>
        <end position="261"/>
    </location>
</feature>
<dbReference type="EMBL" id="MDYQ01000160">
    <property type="protein sequence ID" value="PRP80141.1"/>
    <property type="molecule type" value="Genomic_DNA"/>
</dbReference>
<accession>A0A2P6N870</accession>
<feature type="transmembrane region" description="Helical" evidence="1">
    <location>
        <begin position="370"/>
        <end position="392"/>
    </location>
</feature>
<feature type="transmembrane region" description="Helical" evidence="1">
    <location>
        <begin position="311"/>
        <end position="330"/>
    </location>
</feature>
<evidence type="ECO:0000313" key="2">
    <source>
        <dbReference type="EMBL" id="PRP80141.1"/>
    </source>
</evidence>
<evidence type="ECO:0000256" key="1">
    <source>
        <dbReference type="SAM" id="Phobius"/>
    </source>
</evidence>
<protein>
    <recommendedName>
        <fullName evidence="4">Transmembrane protein</fullName>
    </recommendedName>
</protein>
<keyword evidence="1" id="KW-0812">Transmembrane</keyword>
<keyword evidence="3" id="KW-1185">Reference proteome</keyword>
<dbReference type="InParanoid" id="A0A2P6N870"/>
<evidence type="ECO:0008006" key="4">
    <source>
        <dbReference type="Google" id="ProtNLM"/>
    </source>
</evidence>
<feature type="transmembrane region" description="Helical" evidence="1">
    <location>
        <begin position="422"/>
        <end position="441"/>
    </location>
</feature>
<keyword evidence="1" id="KW-0472">Membrane</keyword>
<dbReference type="Proteomes" id="UP000241769">
    <property type="component" value="Unassembled WGS sequence"/>
</dbReference>
<feature type="transmembrane region" description="Helical" evidence="1">
    <location>
        <begin position="282"/>
        <end position="305"/>
    </location>
</feature>
<feature type="transmembrane region" description="Helical" evidence="1">
    <location>
        <begin position="398"/>
        <end position="415"/>
    </location>
</feature>
<keyword evidence="1" id="KW-1133">Transmembrane helix</keyword>
<dbReference type="AlphaFoldDB" id="A0A2P6N870"/>
<feature type="transmembrane region" description="Helical" evidence="1">
    <location>
        <begin position="15"/>
        <end position="34"/>
    </location>
</feature>
<feature type="transmembrane region" description="Helical" evidence="1">
    <location>
        <begin position="447"/>
        <end position="467"/>
    </location>
</feature>
<evidence type="ECO:0000313" key="3">
    <source>
        <dbReference type="Proteomes" id="UP000241769"/>
    </source>
</evidence>
<comment type="caution">
    <text evidence="2">The sequence shown here is derived from an EMBL/GenBank/DDBJ whole genome shotgun (WGS) entry which is preliminary data.</text>
</comment>
<organism evidence="2 3">
    <name type="scientific">Planoprotostelium fungivorum</name>
    <dbReference type="NCBI Taxonomy" id="1890364"/>
    <lineage>
        <taxon>Eukaryota</taxon>
        <taxon>Amoebozoa</taxon>
        <taxon>Evosea</taxon>
        <taxon>Variosea</taxon>
        <taxon>Cavosteliida</taxon>
        <taxon>Cavosteliaceae</taxon>
        <taxon>Planoprotostelium</taxon>
    </lineage>
</organism>
<feature type="transmembrane region" description="Helical" evidence="1">
    <location>
        <begin position="168"/>
        <end position="191"/>
    </location>
</feature>
<gene>
    <name evidence="2" type="ORF">PROFUN_12224</name>
</gene>
<name>A0A2P6N870_9EUKA</name>
<reference evidence="2 3" key="1">
    <citation type="journal article" date="2018" name="Genome Biol. Evol.">
        <title>Multiple Roots of Fruiting Body Formation in Amoebozoa.</title>
        <authorList>
            <person name="Hillmann F."/>
            <person name="Forbes G."/>
            <person name="Novohradska S."/>
            <person name="Ferling I."/>
            <person name="Riege K."/>
            <person name="Groth M."/>
            <person name="Westermann M."/>
            <person name="Marz M."/>
            <person name="Spaller T."/>
            <person name="Winckler T."/>
            <person name="Schaap P."/>
            <person name="Glockner G."/>
        </authorList>
    </citation>
    <scope>NUCLEOTIDE SEQUENCE [LARGE SCALE GENOMIC DNA]</scope>
    <source>
        <strain evidence="2 3">Jena</strain>
    </source>
</reference>